<evidence type="ECO:0000313" key="2">
    <source>
        <dbReference type="Proteomes" id="UP000324222"/>
    </source>
</evidence>
<dbReference type="AlphaFoldDB" id="A0A5B7JAK4"/>
<name>A0A5B7JAK4_PORTR</name>
<keyword evidence="2" id="KW-1185">Reference proteome</keyword>
<evidence type="ECO:0000313" key="1">
    <source>
        <dbReference type="EMBL" id="MPC93252.1"/>
    </source>
</evidence>
<organism evidence="1 2">
    <name type="scientific">Portunus trituberculatus</name>
    <name type="common">Swimming crab</name>
    <name type="synonym">Neptunus trituberculatus</name>
    <dbReference type="NCBI Taxonomy" id="210409"/>
    <lineage>
        <taxon>Eukaryota</taxon>
        <taxon>Metazoa</taxon>
        <taxon>Ecdysozoa</taxon>
        <taxon>Arthropoda</taxon>
        <taxon>Crustacea</taxon>
        <taxon>Multicrustacea</taxon>
        <taxon>Malacostraca</taxon>
        <taxon>Eumalacostraca</taxon>
        <taxon>Eucarida</taxon>
        <taxon>Decapoda</taxon>
        <taxon>Pleocyemata</taxon>
        <taxon>Brachyura</taxon>
        <taxon>Eubrachyura</taxon>
        <taxon>Portunoidea</taxon>
        <taxon>Portunidae</taxon>
        <taxon>Portuninae</taxon>
        <taxon>Portunus</taxon>
    </lineage>
</organism>
<proteinExistence type="predicted"/>
<dbReference type="Proteomes" id="UP000324222">
    <property type="component" value="Unassembled WGS sequence"/>
</dbReference>
<dbReference type="EMBL" id="VSRR010094204">
    <property type="protein sequence ID" value="MPC93252.1"/>
    <property type="molecule type" value="Genomic_DNA"/>
</dbReference>
<protein>
    <submittedName>
        <fullName evidence="1">Uncharacterized protein</fullName>
    </submittedName>
</protein>
<reference evidence="1 2" key="1">
    <citation type="submission" date="2019-05" db="EMBL/GenBank/DDBJ databases">
        <title>Another draft genome of Portunus trituberculatus and its Hox gene families provides insights of decapod evolution.</title>
        <authorList>
            <person name="Jeong J.-H."/>
            <person name="Song I."/>
            <person name="Kim S."/>
            <person name="Choi T."/>
            <person name="Kim D."/>
            <person name="Ryu S."/>
            <person name="Kim W."/>
        </authorList>
    </citation>
    <scope>NUCLEOTIDE SEQUENCE [LARGE SCALE GENOMIC DNA]</scope>
    <source>
        <tissue evidence="1">Muscle</tissue>
    </source>
</reference>
<gene>
    <name evidence="1" type="ORF">E2C01_088376</name>
</gene>
<comment type="caution">
    <text evidence="1">The sequence shown here is derived from an EMBL/GenBank/DDBJ whole genome shotgun (WGS) entry which is preliminary data.</text>
</comment>
<sequence>MYPEDAATHLEGPRGLHQAELVAGWVAAWRRGGGVCVRVVSARVAGLCSCFVWRVLLYAT</sequence>
<accession>A0A5B7JAK4</accession>